<dbReference type="Proteomes" id="UP000762676">
    <property type="component" value="Unassembled WGS sequence"/>
</dbReference>
<keyword evidence="2" id="KW-1185">Reference proteome</keyword>
<gene>
    <name evidence="1" type="ORF">ElyMa_001233100</name>
</gene>
<accession>A0AAV4I8I9</accession>
<evidence type="ECO:0000313" key="2">
    <source>
        <dbReference type="Proteomes" id="UP000762676"/>
    </source>
</evidence>
<name>A0AAV4I8I9_9GAST</name>
<protein>
    <submittedName>
        <fullName evidence="1">Uncharacterized protein</fullName>
    </submittedName>
</protein>
<proteinExistence type="predicted"/>
<sequence>MFQLQIAGFPWPDLGHILLQHLFSLALMALGRSRAWKLINKQIRGESRLGHAGFTVCLLALTAEPGAGGHNGESD</sequence>
<reference evidence="1 2" key="1">
    <citation type="journal article" date="2021" name="Elife">
        <title>Chloroplast acquisition without the gene transfer in kleptoplastic sea slugs, Plakobranchus ocellatus.</title>
        <authorList>
            <person name="Maeda T."/>
            <person name="Takahashi S."/>
            <person name="Yoshida T."/>
            <person name="Shimamura S."/>
            <person name="Takaki Y."/>
            <person name="Nagai Y."/>
            <person name="Toyoda A."/>
            <person name="Suzuki Y."/>
            <person name="Arimoto A."/>
            <person name="Ishii H."/>
            <person name="Satoh N."/>
            <person name="Nishiyama T."/>
            <person name="Hasebe M."/>
            <person name="Maruyama T."/>
            <person name="Minagawa J."/>
            <person name="Obokata J."/>
            <person name="Shigenobu S."/>
        </authorList>
    </citation>
    <scope>NUCLEOTIDE SEQUENCE [LARGE SCALE GENOMIC DNA]</scope>
</reference>
<comment type="caution">
    <text evidence="1">The sequence shown here is derived from an EMBL/GenBank/DDBJ whole genome shotgun (WGS) entry which is preliminary data.</text>
</comment>
<evidence type="ECO:0000313" key="1">
    <source>
        <dbReference type="EMBL" id="GFS06739.1"/>
    </source>
</evidence>
<dbReference type="AlphaFoldDB" id="A0AAV4I8I9"/>
<organism evidence="1 2">
    <name type="scientific">Elysia marginata</name>
    <dbReference type="NCBI Taxonomy" id="1093978"/>
    <lineage>
        <taxon>Eukaryota</taxon>
        <taxon>Metazoa</taxon>
        <taxon>Spiralia</taxon>
        <taxon>Lophotrochozoa</taxon>
        <taxon>Mollusca</taxon>
        <taxon>Gastropoda</taxon>
        <taxon>Heterobranchia</taxon>
        <taxon>Euthyneura</taxon>
        <taxon>Panpulmonata</taxon>
        <taxon>Sacoglossa</taxon>
        <taxon>Placobranchoidea</taxon>
        <taxon>Plakobranchidae</taxon>
        <taxon>Elysia</taxon>
    </lineage>
</organism>
<dbReference type="EMBL" id="BMAT01002423">
    <property type="protein sequence ID" value="GFS06739.1"/>
    <property type="molecule type" value="Genomic_DNA"/>
</dbReference>